<evidence type="ECO:0000313" key="2">
    <source>
        <dbReference type="Proteomes" id="UP001367676"/>
    </source>
</evidence>
<sequence>MAARWSGAIHARRLNKCSGGSNLWHIGGEATTVRRAGNENSRASSAMRWQKRRGSIELELSACKMVFAERPAEHIHVQLNAFHSNFRLSFGSARLNFPSTTALDGIVFWCTLSNPVPPVPPPPSLNSILFCALYAAVVAKNGLMLPFTVDAAEGSSYVWPQYP</sequence>
<reference evidence="1 2" key="1">
    <citation type="submission" date="2024-03" db="EMBL/GenBank/DDBJ databases">
        <title>Adaptation during the transition from Ophiocordyceps entomopathogen to insect associate is accompanied by gene loss and intensified selection.</title>
        <authorList>
            <person name="Ward C.M."/>
            <person name="Onetto C.A."/>
            <person name="Borneman A.R."/>
        </authorList>
    </citation>
    <scope>NUCLEOTIDE SEQUENCE [LARGE SCALE GENOMIC DNA]</scope>
    <source>
        <strain evidence="1">AWRI1</strain>
        <tissue evidence="1">Single Adult Female</tissue>
    </source>
</reference>
<dbReference type="EMBL" id="JBBCAQ010000027">
    <property type="protein sequence ID" value="KAK7586065.1"/>
    <property type="molecule type" value="Genomic_DNA"/>
</dbReference>
<evidence type="ECO:0000313" key="1">
    <source>
        <dbReference type="EMBL" id="KAK7586065.1"/>
    </source>
</evidence>
<gene>
    <name evidence="1" type="ORF">V9T40_003941</name>
</gene>
<dbReference type="Proteomes" id="UP001367676">
    <property type="component" value="Unassembled WGS sequence"/>
</dbReference>
<name>A0AAN9TE03_9HEMI</name>
<proteinExistence type="predicted"/>
<organism evidence="1 2">
    <name type="scientific">Parthenolecanium corni</name>
    <dbReference type="NCBI Taxonomy" id="536013"/>
    <lineage>
        <taxon>Eukaryota</taxon>
        <taxon>Metazoa</taxon>
        <taxon>Ecdysozoa</taxon>
        <taxon>Arthropoda</taxon>
        <taxon>Hexapoda</taxon>
        <taxon>Insecta</taxon>
        <taxon>Pterygota</taxon>
        <taxon>Neoptera</taxon>
        <taxon>Paraneoptera</taxon>
        <taxon>Hemiptera</taxon>
        <taxon>Sternorrhyncha</taxon>
        <taxon>Coccoidea</taxon>
        <taxon>Coccidae</taxon>
        <taxon>Parthenolecanium</taxon>
    </lineage>
</organism>
<dbReference type="AlphaFoldDB" id="A0AAN9TE03"/>
<keyword evidence="2" id="KW-1185">Reference proteome</keyword>
<accession>A0AAN9TE03</accession>
<comment type="caution">
    <text evidence="1">The sequence shown here is derived from an EMBL/GenBank/DDBJ whole genome shotgun (WGS) entry which is preliminary data.</text>
</comment>
<protein>
    <submittedName>
        <fullName evidence="1">Uncharacterized protein</fullName>
    </submittedName>
</protein>